<organism evidence="8 9">
    <name type="scientific">Polaromonas aquatica</name>
    <dbReference type="NCBI Taxonomy" id="332657"/>
    <lineage>
        <taxon>Bacteria</taxon>
        <taxon>Pseudomonadati</taxon>
        <taxon>Pseudomonadota</taxon>
        <taxon>Betaproteobacteria</taxon>
        <taxon>Burkholderiales</taxon>
        <taxon>Comamonadaceae</taxon>
        <taxon>Polaromonas</taxon>
    </lineage>
</organism>
<evidence type="ECO:0000256" key="6">
    <source>
        <dbReference type="RuleBase" id="RU363076"/>
    </source>
</evidence>
<evidence type="ECO:0000256" key="3">
    <source>
        <dbReference type="ARBA" id="ARBA00022692"/>
    </source>
</evidence>
<dbReference type="CDD" id="cd06662">
    <property type="entry name" value="SURF1"/>
    <property type="match status" value="1"/>
</dbReference>
<dbReference type="RefSeq" id="WP_371437019.1">
    <property type="nucleotide sequence ID" value="NZ_JBHSRS010000082.1"/>
</dbReference>
<evidence type="ECO:0000313" key="8">
    <source>
        <dbReference type="EMBL" id="MFC6283282.1"/>
    </source>
</evidence>
<comment type="caution">
    <text evidence="6">Lacks conserved residue(s) required for the propagation of feature annotation.</text>
</comment>
<dbReference type="Pfam" id="PF02104">
    <property type="entry name" value="SURF1"/>
    <property type="match status" value="1"/>
</dbReference>
<gene>
    <name evidence="8" type="ORF">ACFQND_18815</name>
</gene>
<keyword evidence="4 6" id="KW-1133">Transmembrane helix</keyword>
<dbReference type="PROSITE" id="PS50895">
    <property type="entry name" value="SURF1"/>
    <property type="match status" value="1"/>
</dbReference>
<feature type="transmembrane region" description="Helical" evidence="6">
    <location>
        <begin position="220"/>
        <end position="241"/>
    </location>
</feature>
<dbReference type="InterPro" id="IPR045214">
    <property type="entry name" value="Surf1/Surf4"/>
</dbReference>
<keyword evidence="5 6" id="KW-0472">Membrane</keyword>
<comment type="caution">
    <text evidence="8">The sequence shown here is derived from an EMBL/GenBank/DDBJ whole genome shotgun (WGS) entry which is preliminary data.</text>
</comment>
<dbReference type="PANTHER" id="PTHR23427:SF2">
    <property type="entry name" value="SURFEIT LOCUS PROTEIN 1"/>
    <property type="match status" value="1"/>
</dbReference>
<comment type="similarity">
    <text evidence="2 6">Belongs to the SURF1 family.</text>
</comment>
<evidence type="ECO:0000256" key="1">
    <source>
        <dbReference type="ARBA" id="ARBA00004370"/>
    </source>
</evidence>
<dbReference type="Proteomes" id="UP001596270">
    <property type="component" value="Unassembled WGS sequence"/>
</dbReference>
<comment type="subcellular location">
    <subcellularLocation>
        <location evidence="6">Cell membrane</location>
        <topology evidence="6">Multi-pass membrane protein</topology>
    </subcellularLocation>
    <subcellularLocation>
        <location evidence="1">Membrane</location>
    </subcellularLocation>
</comment>
<evidence type="ECO:0000313" key="9">
    <source>
        <dbReference type="Proteomes" id="UP001596270"/>
    </source>
</evidence>
<evidence type="ECO:0000256" key="5">
    <source>
        <dbReference type="ARBA" id="ARBA00023136"/>
    </source>
</evidence>
<feature type="region of interest" description="Disordered" evidence="7">
    <location>
        <begin position="246"/>
        <end position="269"/>
    </location>
</feature>
<sequence>MASRAPRSTASCLALAVLAILLFTGFLALGVWQVERRAWKLDLMERVAQRVHAPAAPLPPMAEWPQITAASDEYRRLQVSGHFLHDRETLVQAVTTQGAGFWVLTPLQLADGTTLLINRGFVPPEARTRATRLATENKAEVTLSGLLRLSEPVGGFLRHNDPAGDRWFSRDVAAIAQARGLSQTAPFFLDADAPAQNSASAAPAWPLGGLTVITFKNNHLVYALTWFGLALMVLVASALVVREERQRRRERLEDNTGHVDRETADATSD</sequence>
<proteinExistence type="inferred from homology"/>
<evidence type="ECO:0000256" key="4">
    <source>
        <dbReference type="ARBA" id="ARBA00022989"/>
    </source>
</evidence>
<dbReference type="PANTHER" id="PTHR23427">
    <property type="entry name" value="SURFEIT LOCUS PROTEIN"/>
    <property type="match status" value="1"/>
</dbReference>
<name>A0ABW1U2L8_9BURK</name>
<keyword evidence="6" id="KW-1003">Cell membrane</keyword>
<evidence type="ECO:0000256" key="7">
    <source>
        <dbReference type="SAM" id="MobiDB-lite"/>
    </source>
</evidence>
<evidence type="ECO:0000256" key="2">
    <source>
        <dbReference type="ARBA" id="ARBA00007165"/>
    </source>
</evidence>
<protein>
    <recommendedName>
        <fullName evidence="6">SURF1-like protein</fullName>
    </recommendedName>
</protein>
<reference evidence="9" key="1">
    <citation type="journal article" date="2019" name="Int. J. Syst. Evol. Microbiol.">
        <title>The Global Catalogue of Microorganisms (GCM) 10K type strain sequencing project: providing services to taxonomists for standard genome sequencing and annotation.</title>
        <authorList>
            <consortium name="The Broad Institute Genomics Platform"/>
            <consortium name="The Broad Institute Genome Sequencing Center for Infectious Disease"/>
            <person name="Wu L."/>
            <person name="Ma J."/>
        </authorList>
    </citation>
    <scope>NUCLEOTIDE SEQUENCE [LARGE SCALE GENOMIC DNA]</scope>
    <source>
        <strain evidence="9">CCUG 39402</strain>
    </source>
</reference>
<dbReference type="InterPro" id="IPR002994">
    <property type="entry name" value="Surf1/Shy1"/>
</dbReference>
<keyword evidence="3 6" id="KW-0812">Transmembrane</keyword>
<keyword evidence="9" id="KW-1185">Reference proteome</keyword>
<dbReference type="EMBL" id="JBHSRS010000082">
    <property type="protein sequence ID" value="MFC6283282.1"/>
    <property type="molecule type" value="Genomic_DNA"/>
</dbReference>
<accession>A0ABW1U2L8</accession>